<keyword evidence="4" id="KW-1185">Reference proteome</keyword>
<feature type="domain" description="RNA polymerase sigma factor 70 region 4 type 2" evidence="2">
    <location>
        <begin position="114"/>
        <end position="164"/>
    </location>
</feature>
<dbReference type="SUPFAM" id="SSF88946">
    <property type="entry name" value="Sigma2 domain of RNA polymerase sigma factors"/>
    <property type="match status" value="1"/>
</dbReference>
<accession>A0A1X7H1B6</accession>
<proteinExistence type="predicted"/>
<evidence type="ECO:0000259" key="1">
    <source>
        <dbReference type="Pfam" id="PF04542"/>
    </source>
</evidence>
<evidence type="ECO:0000313" key="3">
    <source>
        <dbReference type="EMBL" id="SMF78126.1"/>
    </source>
</evidence>
<dbReference type="Gene3D" id="1.10.1740.10">
    <property type="match status" value="1"/>
</dbReference>
<dbReference type="STRING" id="28094.SAMN06295900_12070"/>
<dbReference type="GO" id="GO:0003677">
    <property type="term" value="F:DNA binding"/>
    <property type="evidence" value="ECO:0007669"/>
    <property type="project" value="InterPro"/>
</dbReference>
<dbReference type="Pfam" id="PF08281">
    <property type="entry name" value="Sigma70_r4_2"/>
    <property type="match status" value="1"/>
</dbReference>
<dbReference type="AlphaFoldDB" id="A0A1X7H1B6"/>
<evidence type="ECO:0000259" key="2">
    <source>
        <dbReference type="Pfam" id="PF08281"/>
    </source>
</evidence>
<dbReference type="NCBIfam" id="TIGR02937">
    <property type="entry name" value="sigma70-ECF"/>
    <property type="match status" value="1"/>
</dbReference>
<dbReference type="RefSeq" id="WP_158243565.1">
    <property type="nucleotide sequence ID" value="NZ_BSQD01000018.1"/>
</dbReference>
<dbReference type="GO" id="GO:0006352">
    <property type="term" value="P:DNA-templated transcription initiation"/>
    <property type="evidence" value="ECO:0007669"/>
    <property type="project" value="InterPro"/>
</dbReference>
<dbReference type="Pfam" id="PF04542">
    <property type="entry name" value="Sigma70_r2"/>
    <property type="match status" value="1"/>
</dbReference>
<dbReference type="InterPro" id="IPR014284">
    <property type="entry name" value="RNA_pol_sigma-70_dom"/>
</dbReference>
<organism evidence="3 4">
    <name type="scientific">Trinickia caryophylli</name>
    <name type="common">Paraburkholderia caryophylli</name>
    <dbReference type="NCBI Taxonomy" id="28094"/>
    <lineage>
        <taxon>Bacteria</taxon>
        <taxon>Pseudomonadati</taxon>
        <taxon>Pseudomonadota</taxon>
        <taxon>Betaproteobacteria</taxon>
        <taxon>Burkholderiales</taxon>
        <taxon>Burkholderiaceae</taxon>
        <taxon>Trinickia</taxon>
    </lineage>
</organism>
<reference evidence="4" key="1">
    <citation type="submission" date="2017-04" db="EMBL/GenBank/DDBJ databases">
        <authorList>
            <person name="Varghese N."/>
            <person name="Submissions S."/>
        </authorList>
    </citation>
    <scope>NUCLEOTIDE SEQUENCE [LARGE SCALE GENOMIC DNA]</scope>
    <source>
        <strain evidence="4">Ballard 720</strain>
    </source>
</reference>
<dbReference type="InterPro" id="IPR052704">
    <property type="entry name" value="ECF_Sigma-70_Domain"/>
</dbReference>
<feature type="domain" description="RNA polymerase sigma-70 region 2" evidence="1">
    <location>
        <begin position="17"/>
        <end position="76"/>
    </location>
</feature>
<dbReference type="InterPro" id="IPR013249">
    <property type="entry name" value="RNA_pol_sigma70_r4_t2"/>
</dbReference>
<dbReference type="InterPro" id="IPR036388">
    <property type="entry name" value="WH-like_DNA-bd_sf"/>
</dbReference>
<gene>
    <name evidence="3" type="ORF">SAMN06295900_12070</name>
</gene>
<dbReference type="SUPFAM" id="SSF88659">
    <property type="entry name" value="Sigma3 and sigma4 domains of RNA polymerase sigma factors"/>
    <property type="match status" value="1"/>
</dbReference>
<protein>
    <submittedName>
        <fullName evidence="3">RNA polymerase sigma-70 factor, ECF subfamily</fullName>
    </submittedName>
</protein>
<name>A0A1X7H1B6_TRICW</name>
<dbReference type="Proteomes" id="UP000192911">
    <property type="component" value="Unassembled WGS sequence"/>
</dbReference>
<dbReference type="GO" id="GO:0016987">
    <property type="term" value="F:sigma factor activity"/>
    <property type="evidence" value="ECO:0007669"/>
    <property type="project" value="InterPro"/>
</dbReference>
<dbReference type="InterPro" id="IPR013325">
    <property type="entry name" value="RNA_pol_sigma_r2"/>
</dbReference>
<dbReference type="PANTHER" id="PTHR30173">
    <property type="entry name" value="SIGMA 19 FACTOR"/>
    <property type="match status" value="1"/>
</dbReference>
<dbReference type="PANTHER" id="PTHR30173:SF36">
    <property type="entry name" value="ECF RNA POLYMERASE SIGMA FACTOR SIGJ"/>
    <property type="match status" value="1"/>
</dbReference>
<dbReference type="InterPro" id="IPR013324">
    <property type="entry name" value="RNA_pol_sigma_r3/r4-like"/>
</dbReference>
<dbReference type="EMBL" id="FXAH01000020">
    <property type="protein sequence ID" value="SMF78126.1"/>
    <property type="molecule type" value="Genomic_DNA"/>
</dbReference>
<evidence type="ECO:0000313" key="4">
    <source>
        <dbReference type="Proteomes" id="UP000192911"/>
    </source>
</evidence>
<dbReference type="GeneID" id="95550887"/>
<dbReference type="Gene3D" id="1.10.10.10">
    <property type="entry name" value="Winged helix-like DNA-binding domain superfamily/Winged helix DNA-binding domain"/>
    <property type="match status" value="1"/>
</dbReference>
<dbReference type="InterPro" id="IPR007627">
    <property type="entry name" value="RNA_pol_sigma70_r2"/>
</dbReference>
<sequence length="316" mass="33910">MTREEQHLTDRGFEGARSRLVSIASRLLGSRAEAEDVVQDAWLKWQAADRAALRTPLAWLTTVTTRLAIDRLRRLQTETAAHEQERLAIASLGDATAPSAEEEMMRASLLGQALAVVFDALSSDERAAFVLHEAFDCDYQQIASAIGKTPAHCRQLVHRARQRLQGATPAGTDRRTADAAREPALEALASAIETCDVARAIRVFAGSAAAQGNDATSPAESRPAVAALAAAAVPMNRTSHVTVLSMRGETSYLALVDGDVPQVTAIIVVSWRGDCIRSIDWLTDAAVLRAIDRLFGATAVRARLARPFAVHCAALA</sequence>